<feature type="domain" description="Gfo/Idh/MocA-like oxidoreductase N-terminal" evidence="1">
    <location>
        <begin position="33"/>
        <end position="155"/>
    </location>
</feature>
<sequence length="439" mass="48411">MQRRHFLTTAAVTAASAFSAVPILAQKSGKKYRTALIGSGWWGMNILREAIASGRVTVCAVCDADDNVAENAVNDVNAENGETPKKYEDYREMLEKEKPEIVIIATPDHWHALQTIAAVKAGAHVLVEKPTGHTVNESKAMVHAAKDSGVLVQVGLHRRIGPHHVEAMNFLKSGAVGKVGMVRCFAHSRGGPEAPKANVQPPKGMNWDLYCGPSNLRPFCSKIHPGGWRGFLDFANGTMADWGVHWLDQVLWWSGEKGPKTVYCTGGRDIAGPAILNDKEQTTDTPDHQVATFEFENFTAVWEHRRFAGNGPEHHNVGCYFYGEKGTLHIGWKDGWTFYPADGKTPNTHGDSQLQEPQGDGHNIGALWADLIDAIEQKRKPVADIESAHRSSCLPLLGMLSWKAGRSIRWDAEKELIIGDEEASKLLARKYRGPWEYPV</sequence>
<dbReference type="Pfam" id="PF19051">
    <property type="entry name" value="GFO_IDH_MocA_C2"/>
    <property type="match status" value="1"/>
</dbReference>
<dbReference type="PANTHER" id="PTHR43818:SF5">
    <property type="entry name" value="OXIDOREDUCTASE FAMILY PROTEIN"/>
    <property type="match status" value="1"/>
</dbReference>
<dbReference type="AlphaFoldDB" id="A0A366HVF7"/>
<dbReference type="Proteomes" id="UP000253426">
    <property type="component" value="Unassembled WGS sequence"/>
</dbReference>
<dbReference type="EMBL" id="QNRR01000001">
    <property type="protein sequence ID" value="RBP47544.1"/>
    <property type="molecule type" value="Genomic_DNA"/>
</dbReference>
<gene>
    <name evidence="4" type="ORF">DES53_101341</name>
</gene>
<evidence type="ECO:0000259" key="3">
    <source>
        <dbReference type="Pfam" id="PF22725"/>
    </source>
</evidence>
<dbReference type="Pfam" id="PF22725">
    <property type="entry name" value="GFO_IDH_MocA_C3"/>
    <property type="match status" value="1"/>
</dbReference>
<comment type="caution">
    <text evidence="4">The sequence shown here is derived from an EMBL/GenBank/DDBJ whole genome shotgun (WGS) entry which is preliminary data.</text>
</comment>
<dbReference type="SUPFAM" id="SSF55347">
    <property type="entry name" value="Glyceraldehyde-3-phosphate dehydrogenase-like, C-terminal domain"/>
    <property type="match status" value="1"/>
</dbReference>
<proteinExistence type="predicted"/>
<dbReference type="InterPro" id="IPR050463">
    <property type="entry name" value="Gfo/Idh/MocA_oxidrdct_glycsds"/>
</dbReference>
<reference evidence="4 5" key="1">
    <citation type="submission" date="2018-06" db="EMBL/GenBank/DDBJ databases">
        <title>Genomic Encyclopedia of Type Strains, Phase IV (KMG-IV): sequencing the most valuable type-strain genomes for metagenomic binning, comparative biology and taxonomic classification.</title>
        <authorList>
            <person name="Goeker M."/>
        </authorList>
    </citation>
    <scope>NUCLEOTIDE SEQUENCE [LARGE SCALE GENOMIC DNA]</scope>
    <source>
        <strain evidence="4 5">DSM 25532</strain>
    </source>
</reference>
<dbReference type="InterPro" id="IPR055170">
    <property type="entry name" value="GFO_IDH_MocA-like_dom"/>
</dbReference>
<evidence type="ECO:0000313" key="4">
    <source>
        <dbReference type="EMBL" id="RBP47544.1"/>
    </source>
</evidence>
<dbReference type="RefSeq" id="WP_113956472.1">
    <property type="nucleotide sequence ID" value="NZ_QNRR01000001.1"/>
</dbReference>
<dbReference type="Pfam" id="PF01408">
    <property type="entry name" value="GFO_IDH_MocA"/>
    <property type="match status" value="1"/>
</dbReference>
<evidence type="ECO:0000259" key="2">
    <source>
        <dbReference type="Pfam" id="PF19051"/>
    </source>
</evidence>
<keyword evidence="5" id="KW-1185">Reference proteome</keyword>
<feature type="domain" description="Gfo/Idh/MocA-like oxidoreductase bacterial type C-terminal" evidence="2">
    <location>
        <begin position="369"/>
        <end position="436"/>
    </location>
</feature>
<dbReference type="PANTHER" id="PTHR43818">
    <property type="entry name" value="BCDNA.GH03377"/>
    <property type="match status" value="1"/>
</dbReference>
<dbReference type="OrthoDB" id="9792935at2"/>
<feature type="domain" description="GFO/IDH/MocA-like oxidoreductase" evidence="3">
    <location>
        <begin position="171"/>
        <end position="328"/>
    </location>
</feature>
<dbReference type="GO" id="GO:0000166">
    <property type="term" value="F:nucleotide binding"/>
    <property type="evidence" value="ECO:0007669"/>
    <property type="project" value="InterPro"/>
</dbReference>
<accession>A0A366HVF7</accession>
<protein>
    <submittedName>
        <fullName evidence="4">Putative dehydrogenase</fullName>
    </submittedName>
</protein>
<dbReference type="Gene3D" id="3.40.50.720">
    <property type="entry name" value="NAD(P)-binding Rossmann-like Domain"/>
    <property type="match status" value="1"/>
</dbReference>
<evidence type="ECO:0000259" key="1">
    <source>
        <dbReference type="Pfam" id="PF01408"/>
    </source>
</evidence>
<dbReference type="Gene3D" id="3.30.360.10">
    <property type="entry name" value="Dihydrodipicolinate Reductase, domain 2"/>
    <property type="match status" value="1"/>
</dbReference>
<dbReference type="SUPFAM" id="SSF51735">
    <property type="entry name" value="NAD(P)-binding Rossmann-fold domains"/>
    <property type="match status" value="1"/>
</dbReference>
<dbReference type="InterPro" id="IPR000683">
    <property type="entry name" value="Gfo/Idh/MocA-like_OxRdtase_N"/>
</dbReference>
<evidence type="ECO:0000313" key="5">
    <source>
        <dbReference type="Proteomes" id="UP000253426"/>
    </source>
</evidence>
<dbReference type="InterPro" id="IPR036291">
    <property type="entry name" value="NAD(P)-bd_dom_sf"/>
</dbReference>
<name>A0A366HVF7_9BACT</name>
<dbReference type="InterPro" id="IPR043906">
    <property type="entry name" value="Gfo/Idh/MocA_OxRdtase_bact_C"/>
</dbReference>
<organism evidence="4 5">
    <name type="scientific">Roseimicrobium gellanilyticum</name>
    <dbReference type="NCBI Taxonomy" id="748857"/>
    <lineage>
        <taxon>Bacteria</taxon>
        <taxon>Pseudomonadati</taxon>
        <taxon>Verrucomicrobiota</taxon>
        <taxon>Verrucomicrobiia</taxon>
        <taxon>Verrucomicrobiales</taxon>
        <taxon>Verrucomicrobiaceae</taxon>
        <taxon>Roseimicrobium</taxon>
    </lineage>
</organism>